<evidence type="ECO:0008006" key="3">
    <source>
        <dbReference type="Google" id="ProtNLM"/>
    </source>
</evidence>
<accession>A0ABQ7H8G5</accession>
<protein>
    <recommendedName>
        <fullName evidence="3">Encoded protein</fullName>
    </recommendedName>
</protein>
<comment type="caution">
    <text evidence="1">The sequence shown here is derived from an EMBL/GenBank/DDBJ whole genome shotgun (WGS) entry which is preliminary data.</text>
</comment>
<gene>
    <name evidence="1" type="ORF">DUNSADRAFT_1577</name>
</gene>
<name>A0ABQ7H8G5_DUNSA</name>
<proteinExistence type="predicted"/>
<dbReference type="Proteomes" id="UP000815325">
    <property type="component" value="Unassembled WGS sequence"/>
</dbReference>
<evidence type="ECO:0000313" key="2">
    <source>
        <dbReference type="Proteomes" id="UP000815325"/>
    </source>
</evidence>
<evidence type="ECO:0000313" key="1">
    <source>
        <dbReference type="EMBL" id="KAF5843150.1"/>
    </source>
</evidence>
<keyword evidence="2" id="KW-1185">Reference proteome</keyword>
<reference evidence="1" key="1">
    <citation type="submission" date="2017-08" db="EMBL/GenBank/DDBJ databases">
        <authorList>
            <person name="Polle J.E."/>
            <person name="Barry K."/>
            <person name="Cushman J."/>
            <person name="Schmutz J."/>
            <person name="Tran D."/>
            <person name="Hathwaick L.T."/>
            <person name="Yim W.C."/>
            <person name="Jenkins J."/>
            <person name="Mckie-Krisberg Z.M."/>
            <person name="Prochnik S."/>
            <person name="Lindquist E."/>
            <person name="Dockter R.B."/>
            <person name="Adam C."/>
            <person name="Molina H."/>
            <person name="Bunkerborg J."/>
            <person name="Jin E."/>
            <person name="Buchheim M."/>
            <person name="Magnuson J."/>
        </authorList>
    </citation>
    <scope>NUCLEOTIDE SEQUENCE</scope>
    <source>
        <strain evidence="1">CCAP 19/18</strain>
    </source>
</reference>
<organism evidence="1 2">
    <name type="scientific">Dunaliella salina</name>
    <name type="common">Green alga</name>
    <name type="synonym">Protococcus salinus</name>
    <dbReference type="NCBI Taxonomy" id="3046"/>
    <lineage>
        <taxon>Eukaryota</taxon>
        <taxon>Viridiplantae</taxon>
        <taxon>Chlorophyta</taxon>
        <taxon>core chlorophytes</taxon>
        <taxon>Chlorophyceae</taxon>
        <taxon>CS clade</taxon>
        <taxon>Chlamydomonadales</taxon>
        <taxon>Dunaliellaceae</taxon>
        <taxon>Dunaliella</taxon>
    </lineage>
</organism>
<dbReference type="EMBL" id="MU069447">
    <property type="protein sequence ID" value="KAF5843150.1"/>
    <property type="molecule type" value="Genomic_DNA"/>
</dbReference>
<sequence length="120" mass="13387">MGRVNVRGAKPPAQLLQPLLLQQQLQRRIQVEKAGMPERRVEVAGGQKEGGRGVGGKGSFQDGHFFVLSKDPSLNLRSHVCPVCYLSFILAARIKLHRLAFYSFPTNCIDSLIKRESMQL</sequence>